<dbReference type="RefSeq" id="WP_236254640.1">
    <property type="nucleotide sequence ID" value="NZ_CP036280.1"/>
</dbReference>
<dbReference type="AlphaFoldDB" id="A0A518BV44"/>
<accession>A0A518BV44</accession>
<dbReference type="Proteomes" id="UP000320386">
    <property type="component" value="Chromosome"/>
</dbReference>
<dbReference type="SUPFAM" id="SSF55804">
    <property type="entry name" value="Phoshotransferase/anion transport protein"/>
    <property type="match status" value="1"/>
</dbReference>
<evidence type="ECO:0000313" key="4">
    <source>
        <dbReference type="EMBL" id="QDU70855.1"/>
    </source>
</evidence>
<dbReference type="PROSITE" id="PS51094">
    <property type="entry name" value="PTS_EIIA_TYPE_2"/>
    <property type="match status" value="1"/>
</dbReference>
<dbReference type="PANTHER" id="PTHR47738">
    <property type="entry name" value="PTS SYSTEM FRUCTOSE-LIKE EIIA COMPONENT-RELATED"/>
    <property type="match status" value="1"/>
</dbReference>
<reference evidence="4 5" key="1">
    <citation type="submission" date="2019-02" db="EMBL/GenBank/DDBJ databases">
        <title>Deep-cultivation of Planctomycetes and their phenomic and genomic characterization uncovers novel biology.</title>
        <authorList>
            <person name="Wiegand S."/>
            <person name="Jogler M."/>
            <person name="Boedeker C."/>
            <person name="Pinto D."/>
            <person name="Vollmers J."/>
            <person name="Rivas-Marin E."/>
            <person name="Kohn T."/>
            <person name="Peeters S.H."/>
            <person name="Heuer A."/>
            <person name="Rast P."/>
            <person name="Oberbeckmann S."/>
            <person name="Bunk B."/>
            <person name="Jeske O."/>
            <person name="Meyerdierks A."/>
            <person name="Storesund J.E."/>
            <person name="Kallscheuer N."/>
            <person name="Luecker S."/>
            <person name="Lage O.M."/>
            <person name="Pohl T."/>
            <person name="Merkel B.J."/>
            <person name="Hornburger P."/>
            <person name="Mueller R.-W."/>
            <person name="Bruemmer F."/>
            <person name="Labrenz M."/>
            <person name="Spormann A.M."/>
            <person name="Op den Camp H."/>
            <person name="Overmann J."/>
            <person name="Amann R."/>
            <person name="Jetten M.S.M."/>
            <person name="Mascher T."/>
            <person name="Medema M.H."/>
            <person name="Devos D.P."/>
            <person name="Kaster A.-K."/>
            <person name="Ovreas L."/>
            <person name="Rohde M."/>
            <person name="Galperin M.Y."/>
            <person name="Jogler C."/>
        </authorList>
    </citation>
    <scope>NUCLEOTIDE SEQUENCE [LARGE SCALE GENOMIC DNA]</scope>
    <source>
        <strain evidence="4 5">Pan265</strain>
    </source>
</reference>
<dbReference type="KEGG" id="mcad:Pan265_06950"/>
<sequence>MRLTDILQPDCVIVPLKGGDKHEVIDEMAELLAEKSPIASAEDLKQAIWQREQTRTTGIGHGIGIPHGKASGVDKLRMAVGRPEQPIEFGAIDGRPVDLIILLASPLDQTGPHIQALAKISRMLTEDDLREALKVAPTAEDLYAIIAEHESNTPV</sequence>
<comment type="subcellular location">
    <subcellularLocation>
        <location evidence="1">Cytoplasm</location>
    </subcellularLocation>
</comment>
<dbReference type="FunFam" id="3.40.930.10:FF:000009">
    <property type="entry name" value="PTS system, fructose specific IIABC component"/>
    <property type="match status" value="1"/>
</dbReference>
<proteinExistence type="predicted"/>
<evidence type="ECO:0000259" key="3">
    <source>
        <dbReference type="PROSITE" id="PS51094"/>
    </source>
</evidence>
<dbReference type="GO" id="GO:0030295">
    <property type="term" value="F:protein kinase activator activity"/>
    <property type="evidence" value="ECO:0007669"/>
    <property type="project" value="TreeGrafter"/>
</dbReference>
<dbReference type="Pfam" id="PF00359">
    <property type="entry name" value="PTS_EIIA_2"/>
    <property type="match status" value="1"/>
</dbReference>
<dbReference type="InterPro" id="IPR016152">
    <property type="entry name" value="PTrfase/Anion_transptr"/>
</dbReference>
<dbReference type="CDD" id="cd00211">
    <property type="entry name" value="PTS_IIA_fru"/>
    <property type="match status" value="1"/>
</dbReference>
<dbReference type="GO" id="GO:0005737">
    <property type="term" value="C:cytoplasm"/>
    <property type="evidence" value="ECO:0007669"/>
    <property type="project" value="UniProtKB-SubCell"/>
</dbReference>
<evidence type="ECO:0000313" key="5">
    <source>
        <dbReference type="Proteomes" id="UP000320386"/>
    </source>
</evidence>
<name>A0A518BV44_9BACT</name>
<gene>
    <name evidence="4" type="primary">manP_1</name>
    <name evidence="4" type="ORF">Pan265_06950</name>
</gene>
<dbReference type="InterPro" id="IPR051541">
    <property type="entry name" value="PTS_SugarTrans_NitroReg"/>
</dbReference>
<dbReference type="Gene3D" id="3.40.930.10">
    <property type="entry name" value="Mannitol-specific EII, Chain A"/>
    <property type="match status" value="1"/>
</dbReference>
<dbReference type="EMBL" id="CP036280">
    <property type="protein sequence ID" value="QDU70855.1"/>
    <property type="molecule type" value="Genomic_DNA"/>
</dbReference>
<dbReference type="PANTHER" id="PTHR47738:SF1">
    <property type="entry name" value="NITROGEN REGULATORY PROTEIN"/>
    <property type="match status" value="1"/>
</dbReference>
<keyword evidence="5" id="KW-1185">Reference proteome</keyword>
<evidence type="ECO:0000256" key="1">
    <source>
        <dbReference type="ARBA" id="ARBA00004496"/>
    </source>
</evidence>
<organism evidence="4 5">
    <name type="scientific">Mucisphaera calidilacus</name>
    <dbReference type="NCBI Taxonomy" id="2527982"/>
    <lineage>
        <taxon>Bacteria</taxon>
        <taxon>Pseudomonadati</taxon>
        <taxon>Planctomycetota</taxon>
        <taxon>Phycisphaerae</taxon>
        <taxon>Phycisphaerales</taxon>
        <taxon>Phycisphaeraceae</taxon>
        <taxon>Mucisphaera</taxon>
    </lineage>
</organism>
<dbReference type="GO" id="GO:0016740">
    <property type="term" value="F:transferase activity"/>
    <property type="evidence" value="ECO:0007669"/>
    <property type="project" value="UniProtKB-KW"/>
</dbReference>
<feature type="domain" description="PTS EIIA type-2" evidence="3">
    <location>
        <begin position="5"/>
        <end position="149"/>
    </location>
</feature>
<protein>
    <submittedName>
        <fullName evidence="4">PTS system mannose-specific EIIBCA component</fullName>
    </submittedName>
</protein>
<dbReference type="InterPro" id="IPR002178">
    <property type="entry name" value="PTS_EIIA_type-2_dom"/>
</dbReference>
<evidence type="ECO:0000256" key="2">
    <source>
        <dbReference type="ARBA" id="ARBA00022679"/>
    </source>
</evidence>
<keyword evidence="2" id="KW-0808">Transferase</keyword>